<dbReference type="PROSITE" id="PS50020">
    <property type="entry name" value="WW_DOMAIN_2"/>
    <property type="match status" value="1"/>
</dbReference>
<keyword evidence="8" id="KW-0862">Zinc</keyword>
<feature type="coiled-coil region" evidence="14">
    <location>
        <begin position="542"/>
        <end position="569"/>
    </location>
</feature>
<dbReference type="PROSITE" id="PS50021">
    <property type="entry name" value="CH"/>
    <property type="match status" value="2"/>
</dbReference>
<feature type="compositionally biased region" description="Basic and acidic residues" evidence="15">
    <location>
        <begin position="2876"/>
        <end position="2895"/>
    </location>
</feature>
<keyword evidence="14" id="KW-0175">Coiled coil</keyword>
<feature type="compositionally biased region" description="Low complexity" evidence="15">
    <location>
        <begin position="1433"/>
        <end position="1446"/>
    </location>
</feature>
<keyword evidence="19" id="KW-1185">Reference proteome</keyword>
<feature type="region of interest" description="Disordered" evidence="15">
    <location>
        <begin position="1419"/>
        <end position="1451"/>
    </location>
</feature>
<dbReference type="GO" id="GO:0046716">
    <property type="term" value="P:muscle cell cellular homeostasis"/>
    <property type="evidence" value="ECO:0007669"/>
    <property type="project" value="UniProtKB-ARBA"/>
</dbReference>
<dbReference type="GO" id="GO:0007274">
    <property type="term" value="P:neuromuscular synaptic transmission"/>
    <property type="evidence" value="ECO:0007669"/>
    <property type="project" value="UniProtKB-ARBA"/>
</dbReference>
<dbReference type="InterPro" id="IPR036872">
    <property type="entry name" value="CH_dom_sf"/>
</dbReference>
<dbReference type="GO" id="GO:0050699">
    <property type="term" value="F:WW domain binding"/>
    <property type="evidence" value="ECO:0007669"/>
    <property type="project" value="UniProtKB-ARBA"/>
</dbReference>
<feature type="region of interest" description="Disordered" evidence="15">
    <location>
        <begin position="1798"/>
        <end position="1821"/>
    </location>
</feature>
<feature type="compositionally biased region" description="Polar residues" evidence="15">
    <location>
        <begin position="3640"/>
        <end position="3654"/>
    </location>
</feature>
<dbReference type="SUPFAM" id="SSF47576">
    <property type="entry name" value="Calponin-homology domain, CH-domain"/>
    <property type="match status" value="1"/>
</dbReference>
<dbReference type="InterPro" id="IPR000433">
    <property type="entry name" value="Znf_ZZ"/>
</dbReference>
<dbReference type="GeneID" id="113403803"/>
<dbReference type="Pfam" id="PF00307">
    <property type="entry name" value="CH"/>
    <property type="match status" value="2"/>
</dbReference>
<feature type="coiled-coil region" evidence="14">
    <location>
        <begin position="3527"/>
        <end position="3561"/>
    </location>
</feature>
<dbReference type="InterPro" id="IPR001589">
    <property type="entry name" value="Actinin_actin-bd_CS"/>
</dbReference>
<dbReference type="PROSITE" id="PS50135">
    <property type="entry name" value="ZF_ZZ_2"/>
    <property type="match status" value="1"/>
</dbReference>
<feature type="region of interest" description="Disordered" evidence="15">
    <location>
        <begin position="270"/>
        <end position="296"/>
    </location>
</feature>
<dbReference type="InterPro" id="IPR001715">
    <property type="entry name" value="CH_dom"/>
</dbReference>
<evidence type="ECO:0000256" key="13">
    <source>
        <dbReference type="PROSITE-ProRule" id="PRU00228"/>
    </source>
</evidence>
<proteinExistence type="predicted"/>
<evidence type="ECO:0000256" key="8">
    <source>
        <dbReference type="ARBA" id="ARBA00022833"/>
    </source>
</evidence>
<evidence type="ECO:0000256" key="4">
    <source>
        <dbReference type="ARBA" id="ARBA00022490"/>
    </source>
</evidence>
<protein>
    <submittedName>
        <fullName evidence="20">Dystrophin-like isoform X4</fullName>
    </submittedName>
</protein>
<feature type="compositionally biased region" description="Polar residues" evidence="15">
    <location>
        <begin position="3712"/>
        <end position="3728"/>
    </location>
</feature>
<dbReference type="RefSeq" id="XP_026500189.2">
    <property type="nucleotide sequence ID" value="XM_026644404.2"/>
</dbReference>
<dbReference type="InterPro" id="IPR035436">
    <property type="entry name" value="Dystrophin/utrophin"/>
</dbReference>
<reference evidence="20" key="1">
    <citation type="submission" date="2025-08" db="UniProtKB">
        <authorList>
            <consortium name="RefSeq"/>
        </authorList>
    </citation>
    <scope>IDENTIFICATION</scope>
    <source>
        <tissue evidence="20">Whole body</tissue>
    </source>
</reference>
<dbReference type="GO" id="GO:0008586">
    <property type="term" value="P:imaginal disc-derived wing vein morphogenesis"/>
    <property type="evidence" value="ECO:0007669"/>
    <property type="project" value="UniProtKB-ARBA"/>
</dbReference>
<evidence type="ECO:0000256" key="12">
    <source>
        <dbReference type="ARBA" id="ARBA00023212"/>
    </source>
</evidence>
<dbReference type="CDD" id="cd02334">
    <property type="entry name" value="ZZ_dystrophin"/>
    <property type="match status" value="1"/>
</dbReference>
<evidence type="ECO:0000256" key="3">
    <source>
        <dbReference type="ARBA" id="ARBA00022475"/>
    </source>
</evidence>
<dbReference type="InterPro" id="IPR043145">
    <property type="entry name" value="Znf_ZZ_sf"/>
</dbReference>
<feature type="region of interest" description="Disordered" evidence="15">
    <location>
        <begin position="3628"/>
        <end position="3735"/>
    </location>
</feature>
<dbReference type="CDD" id="cd00176">
    <property type="entry name" value="SPEC"/>
    <property type="match status" value="3"/>
</dbReference>
<evidence type="ECO:0000256" key="6">
    <source>
        <dbReference type="ARBA" id="ARBA00022737"/>
    </source>
</evidence>
<evidence type="ECO:0000259" key="16">
    <source>
        <dbReference type="PROSITE" id="PS50020"/>
    </source>
</evidence>
<dbReference type="SUPFAM" id="SSF51045">
    <property type="entry name" value="WW domain"/>
    <property type="match status" value="1"/>
</dbReference>
<dbReference type="GO" id="GO:0031594">
    <property type="term" value="C:neuromuscular junction"/>
    <property type="evidence" value="ECO:0007669"/>
    <property type="project" value="UniProtKB-ARBA"/>
</dbReference>
<dbReference type="InterPro" id="IPR036020">
    <property type="entry name" value="WW_dom_sf"/>
</dbReference>
<organism evidence="19 20">
    <name type="scientific">Vanessa tameamea</name>
    <name type="common">Kamehameha butterfly</name>
    <dbReference type="NCBI Taxonomy" id="334116"/>
    <lineage>
        <taxon>Eukaryota</taxon>
        <taxon>Metazoa</taxon>
        <taxon>Ecdysozoa</taxon>
        <taxon>Arthropoda</taxon>
        <taxon>Hexapoda</taxon>
        <taxon>Insecta</taxon>
        <taxon>Pterygota</taxon>
        <taxon>Neoptera</taxon>
        <taxon>Endopterygota</taxon>
        <taxon>Lepidoptera</taxon>
        <taxon>Glossata</taxon>
        <taxon>Ditrysia</taxon>
        <taxon>Papilionoidea</taxon>
        <taxon>Nymphalidae</taxon>
        <taxon>Nymphalinae</taxon>
        <taxon>Vanessa</taxon>
    </lineage>
</organism>
<dbReference type="CDD" id="cd00201">
    <property type="entry name" value="WW"/>
    <property type="match status" value="1"/>
</dbReference>
<evidence type="ECO:0000256" key="5">
    <source>
        <dbReference type="ARBA" id="ARBA00022723"/>
    </source>
</evidence>
<dbReference type="Pfam" id="PF09069">
    <property type="entry name" value="EF-hand_3"/>
    <property type="match status" value="2"/>
</dbReference>
<evidence type="ECO:0000256" key="15">
    <source>
        <dbReference type="SAM" id="MobiDB-lite"/>
    </source>
</evidence>
<gene>
    <name evidence="20" type="primary">LOC113403803</name>
</gene>
<dbReference type="Gene3D" id="3.30.60.90">
    <property type="match status" value="1"/>
</dbReference>
<dbReference type="InterPro" id="IPR002017">
    <property type="entry name" value="Spectrin_repeat"/>
</dbReference>
<evidence type="ECO:0000256" key="11">
    <source>
        <dbReference type="ARBA" id="ARBA00023203"/>
    </source>
</evidence>
<feature type="domain" description="Calponin-homology (CH)" evidence="17">
    <location>
        <begin position="161"/>
        <end position="266"/>
    </location>
</feature>
<sequence length="3735" mass="423493">MALPSPLRQRQLTWIVEIGDVPPYRTGPYEIHLNHSKYEREDVQKKTFAKWINSQLAKHGKPLVEDLFQDLRDGEVLLSLLEILTAQQFKRERGRMRVHHLNNVNAALRALAAAGVRLVNISSGDIVDGNPKLILGLVWSIILHWQVHYHLKELMSELQQTNLEKTLLAWCRTHTQNYMGVKVENFTSSWSDGLAFNALLHRWRPQLFDYSSLLNLTPAQRLEHAFALAQRHLSIDRLLDPEDVNTPNPDKKSIMMYVMCLFQSLPHSNNDMEPAEHVESSEHGVGQSTDMDEPASPTDVLCGGSAAASRPVSVATTCSVELGAYGAALEDALAALLDGEERLHASPLPEESEVDQPGAYLAALKEHFHSHEKFLLELSEQQCRVGAVLEEGARLVRDQALSRDEANEVRLQMRLLNQRWEQLRLGAMDKQARVHRALMRAQHRQLNAFRQWLTATEDRMSRMEAAHAQPRAALESTRALHADLRRQQPLVDALADCVLVVDDDDAHDASVSEIEDQLRALGERWSHACQWTLARLERMQRCDAMDQQEAQLRTDIQQLETDLKQMEAYPASEIGEVLERISALQRCSASLIAKRHGLSELLQQLQDMEGAEELADSVDELHDKIEALELILLVQADRIKELGFEFDITMTEESTGGTSTITTTSTVTTTLDLDHRTKKPRLSDKSSSDFQIGYKVFDNWAETTEKALSECLRALSESSSESSRETARALLQRVQRESEEQRADFANVEEIQRRLAADVSLREEAQLHADSIEELKKRWEAIQKTLLEIRNMMNLLEDKENFYKNVEALQRELDDVHTWKDKMLKEPATNNQLIHLRNKIRAVKQLEMKLKELNAQSIILLTKAISKSHKDEIERDAKRINETFEELLLYLSKREVEIKIALNKRVPTLQSDEEYKVVHRKIQEMESQIISEHAIISFKEDMGKKLEELKLMRRQFDDLQASYDAVVKEKREKFEKGSVQELNLRSSVENLVMRFSDSKTILEQKINKLEKGIELVDKLEREQSELKQWLDGVQTFVDKNSVVSIGDVSELEKLLETSNKFDEHKSNYKAMLESIEATKETILEDCDDTLSKQLKSDGKDLRKHYEAATEASLKLNESLRRALEKTEGLIRRIDEMEEWLVKIEDEMPKEDECNISDSAELYQMKTRFQALKDKCDDKTPDFRNLNEDGNEALLSAERAPALARRLTQLNAGWTRATHSVYERYKVLAEAWHESGELRAWLAQQAAWLDGLQRRLTRERRARADAEDISDELYDLENYVSNRSEERMSRIEAVGRQLADAHIMPNWIRAEIDALTQRWETLQQQAAARTAELEAAAREAARCEVSLDNLQQWLLALRQRALLDEHMHSEQLSAEFTAQRGVLQEVEQQVQAYREAGKLEAAERLRDQLQLAERNLNEAEEQFLEPKRRSPAPAQAEAEQAQEAQEAGGEGEAARLARRLARAGDALREVQRGATAALQLRAPDPDAVRAQLRTCLRFYRTLSEIKSEVESIIKTGRKMVEEKAVPEPQEFSKKIDMLKELYNKLGAHVTESKTKLETALLTAREIQNDLQSLTSWLQGLGNVGKQTLELEMSRMEAIKDKLNANYVEFAKGSDPVYLASLREQIDDINSRWDNLKRHGLGKKETELESIQRYLNDIDQELDSPETMSAAKLKLLKTEVRLKAAEVESIDNRALLKQWERILEKITVRLSASEFDVKEPLSTSTPIKEDKNKKQVHVVAMSPKPGQDEEQEDVPPSPKSRASASPLFGLKSQIPVTRDKKISNEKYQRTDDYAQISDITESSLEADDTSESIDRPAPSDLKRRFPNACDEELEQFAGEAERMARRMHVMLLTVGGVASERDPAKRLEILKNQLGSVAPDAAALISRGDSLVYNKHKDNPQLAEYIQTHYQDKLRNKWSIVMSEIETKRNAALKAEDDVKELNTLIESMQKWSKDFEVKIKNGGDGMKEELIDRENDLERIHDLCRELRVQRVTFPERAASDVGVVFNRIRDAYEATVPKKDRKKTESNEARNGEFVTRANRAREAVAAALAALRAPPLCGRDYDDFPLQEDALARIKASMEDIQTSVEEIENSYSFASRKTASEQVKRVRDKLRAEWTSLLEVYKERHDRWSRCQSSWAALYAALEKGGEALDALERDLDTAANGNITQQQLEDLDKQVRARQREANEICALGRVVLRACGGALAAAVREQLDAHTLRARHAARHRFSEATKNNNVVGAISATSATSAGGAESALRSVRELLLTTSANPSDHTSLAIRLSLVKAREEELGRAAREAETQLRAHDAPDSQDARRLRNVRDELEKAQASLSAHGEYVKSKLTALGKYTTRLDAALAWAMETRARLALADDLPTASPSDLDTIIKDKETEIREVLENYNNIERECVAAKQTVSPEVRERVLKLKDDWAFIRDSSRRSQDVPVRAPSTPRSSMERQSDGDKSDSQLEWSARVGSRRRSAQGSPAALLAHFDTSVLQIRDWLSVEVDMLRAQPVAVGDVDDIIQQLDKQKGVLRELEQKKPQLDELLHTAESLKGTENRQQLHGKVTALREHWDEANARVLQRKAQLDAMLGDSQRYEARRRDADAWLTRMETRLASMTPPGHTADVLEMQLREQKSFHAEVHQYKHQIELFGQLTQRLIAVYRNDDTTRIKRATESINHRYNELNNSIVARGKALHSAVSSLQNFDRSLENFVAWLSEAESLLDAAERDPHLLKDLQSEIETHRDVYASLTGTGRRLLGSLSSQEDAVMLQRRLDEMNQRWHHLKAKSMAIRNRLESNAEHWSALLLSLRELTEWVIRKETELNALAPPRGDLNALIKQQDDHRAFRRQLEDKRPVVESNLLSGRQYVANEPAPSDTSDTELSRDSEGDSRGYRTAEEQARELSRSIRREVAKLADKWNTLVDRSDAWGRCLDDAVQRVRTFTTSLDELASRVQTAEAARASWRAPGDARDARAQLDAVSRARAQLPPLKRLVDELRGQTQAMARDNIQLPEHLVARLEDLNTRVSGLSAGGEERARQLAGVARDGGAGAAQGFLAGSVRTPWERAVTPANVPYYINHELETTHWDHPKMIELMNSLADLNEVRFSAYRTALKLRTVQTALCMHMLQLPAALESFDSHGLRAQNDRLIDIPDMITVLTSLYEVIAAENPSLVNVPLCLDLSINWLLNVYDSQRTGQIRVLSFKVGLVLLCKGHLEEKYRYLFRLIADPSCRADQRKLGLLLHDCIQVPRQLGEVAAFGGSNIEPSVRSCFEQASVATKEGNRGSTLDRKAVEKEKEKEDTKEKTLERDADGQLQFIEAFHFLQWLQKEPQSMVWLPVLHRLAAAESAKHQAKCNICKEYPIVGFRYRCLKCFNFDMCQKCFFNGRKAKNHKLTHPMQEYCTATTSGEDVRDFTRALRNKFKSARYFKKHPRVGYLPVQTVLEGDALESPAPSPQHGAGAGGAGADDMHSRLELYATRLAQVELGARAADTPDSDEEHALIAQYCASLNGASEGVDGEGDGEDAPRSPVHVVSVIHREQRHELEAMIRELEEENASLQAEYERLKAKQTPGSTPEEQHAVTDNRNAPVDQDMMAEARLLRQHKGRLEARMQILEEHNRQLEAQLQRLRRLLDEPGAAQGSPGARTGTLQTRSVTASQLATDSPAKLHNGLYHETNGGRAERETRELERPPPPPHAVHSLMHCADDLGRAVEELVSVMTEDQNQNSNAPPQYTNGKQEDKNK</sequence>
<dbReference type="InterPro" id="IPR050774">
    <property type="entry name" value="KCMF1/Dystrophin"/>
</dbReference>
<evidence type="ECO:0000256" key="9">
    <source>
        <dbReference type="ARBA" id="ARBA00022837"/>
    </source>
</evidence>
<feature type="domain" description="WW" evidence="16">
    <location>
        <begin position="3052"/>
        <end position="3085"/>
    </location>
</feature>
<evidence type="ECO:0000256" key="2">
    <source>
        <dbReference type="ARBA" id="ARBA00004278"/>
    </source>
</evidence>
<keyword evidence="3" id="KW-1003">Cell membrane</keyword>
<dbReference type="Pfam" id="PF09068">
    <property type="entry name" value="EF-hand_2"/>
    <property type="match status" value="1"/>
</dbReference>
<keyword evidence="5" id="KW-0479">Metal-binding</keyword>
<name>A0A8B8ISR8_VANTA</name>
<dbReference type="Pfam" id="PF00397">
    <property type="entry name" value="WW"/>
    <property type="match status" value="1"/>
</dbReference>
<dbReference type="InterPro" id="IPR018159">
    <property type="entry name" value="Spectrin/alpha-actinin"/>
</dbReference>
<dbReference type="Gene3D" id="1.20.58.60">
    <property type="match status" value="10"/>
</dbReference>
<dbReference type="GO" id="GO:0048172">
    <property type="term" value="P:regulation of short-term neuronal synaptic plasticity"/>
    <property type="evidence" value="ECO:0007669"/>
    <property type="project" value="UniProtKB-ARBA"/>
</dbReference>
<feature type="domain" description="ZZ-type" evidence="18">
    <location>
        <begin position="3343"/>
        <end position="3399"/>
    </location>
</feature>
<feature type="compositionally biased region" description="Basic and acidic residues" evidence="15">
    <location>
        <begin position="3672"/>
        <end position="3682"/>
    </location>
</feature>
<keyword evidence="4" id="KW-0963">Cytoplasm</keyword>
<feature type="compositionally biased region" description="Basic and acidic residues" evidence="15">
    <location>
        <begin position="2447"/>
        <end position="2459"/>
    </location>
</feature>
<dbReference type="Pfam" id="PF00569">
    <property type="entry name" value="ZZ"/>
    <property type="match status" value="1"/>
</dbReference>
<dbReference type="GO" id="GO:0046928">
    <property type="term" value="P:regulation of neurotransmitter secretion"/>
    <property type="evidence" value="ECO:0007669"/>
    <property type="project" value="UniProtKB-ARBA"/>
</dbReference>
<evidence type="ECO:0000256" key="1">
    <source>
        <dbReference type="ARBA" id="ARBA00004245"/>
    </source>
</evidence>
<accession>A0A8B8ISR8</accession>
<dbReference type="SUPFAM" id="SSF47473">
    <property type="entry name" value="EF-hand"/>
    <property type="match status" value="2"/>
</dbReference>
<dbReference type="GO" id="GO:0016010">
    <property type="term" value="C:dystrophin-associated glycoprotein complex"/>
    <property type="evidence" value="ECO:0007669"/>
    <property type="project" value="UniProtKB-ARBA"/>
</dbReference>
<keyword evidence="10" id="KW-0472">Membrane</keyword>
<dbReference type="GO" id="GO:0042383">
    <property type="term" value="C:sarcolemma"/>
    <property type="evidence" value="ECO:0007669"/>
    <property type="project" value="UniProtKB-SubCell"/>
</dbReference>
<dbReference type="Proteomes" id="UP001652626">
    <property type="component" value="Chromosome 20"/>
</dbReference>
<feature type="domain" description="Calponin-homology (CH)" evidence="17">
    <location>
        <begin position="42"/>
        <end position="146"/>
    </location>
</feature>
<feature type="compositionally biased region" description="Basic and acidic residues" evidence="15">
    <location>
        <begin position="3696"/>
        <end position="3705"/>
    </location>
</feature>
<feature type="region of interest" description="Disordered" evidence="15">
    <location>
        <begin position="2856"/>
        <end position="2895"/>
    </location>
</feature>
<comment type="subcellular location">
    <subcellularLocation>
        <location evidence="2">Cell membrane</location>
        <location evidence="2">Sarcolemma</location>
        <topology evidence="2">Peripheral membrane protein</topology>
        <orientation evidence="2">Cytoplasmic side</orientation>
    </subcellularLocation>
    <subcellularLocation>
        <location evidence="1">Cytoplasm</location>
        <location evidence="1">Cytoskeleton</location>
    </subcellularLocation>
</comment>
<dbReference type="GO" id="GO:0048790">
    <property type="term" value="P:maintenance of presynaptic active zone structure"/>
    <property type="evidence" value="ECO:0007669"/>
    <property type="project" value="UniProtKB-ARBA"/>
</dbReference>
<feature type="coiled-coil region" evidence="14">
    <location>
        <begin position="2513"/>
        <end position="2547"/>
    </location>
</feature>
<dbReference type="GO" id="GO:0030010">
    <property type="term" value="P:establishment of cell polarity"/>
    <property type="evidence" value="ECO:0007669"/>
    <property type="project" value="UniProtKB-ARBA"/>
</dbReference>
<dbReference type="PANTHER" id="PTHR12268:SF14">
    <property type="entry name" value="DYSTROPHIN-1"/>
    <property type="match status" value="1"/>
</dbReference>
<evidence type="ECO:0000313" key="19">
    <source>
        <dbReference type="Proteomes" id="UP001652626"/>
    </source>
</evidence>
<dbReference type="PROSITE" id="PS01357">
    <property type="entry name" value="ZF_ZZ_1"/>
    <property type="match status" value="1"/>
</dbReference>
<dbReference type="SMART" id="SM00456">
    <property type="entry name" value="WW"/>
    <property type="match status" value="1"/>
</dbReference>
<dbReference type="PROSITE" id="PS00020">
    <property type="entry name" value="ACTININ_2"/>
    <property type="match status" value="1"/>
</dbReference>
<feature type="region of interest" description="Disordered" evidence="15">
    <location>
        <begin position="1716"/>
        <end position="1735"/>
    </location>
</feature>
<dbReference type="SMART" id="SM00150">
    <property type="entry name" value="SPEC"/>
    <property type="match status" value="16"/>
</dbReference>
<dbReference type="InterPro" id="IPR015154">
    <property type="entry name" value="EF-hand_dom_typ2"/>
</dbReference>
<dbReference type="SUPFAM" id="SSF46966">
    <property type="entry name" value="Spectrin repeat"/>
    <property type="match status" value="10"/>
</dbReference>
<dbReference type="InterPro" id="IPR001202">
    <property type="entry name" value="WW_dom"/>
</dbReference>
<dbReference type="GO" id="GO:0008270">
    <property type="term" value="F:zinc ion binding"/>
    <property type="evidence" value="ECO:0007669"/>
    <property type="project" value="UniProtKB-KW"/>
</dbReference>
<feature type="coiled-coil region" evidence="14">
    <location>
        <begin position="1584"/>
        <end position="1637"/>
    </location>
</feature>
<evidence type="ECO:0000259" key="17">
    <source>
        <dbReference type="PROSITE" id="PS50021"/>
    </source>
</evidence>
<dbReference type="GO" id="GO:0003779">
    <property type="term" value="F:actin binding"/>
    <property type="evidence" value="ECO:0007669"/>
    <property type="project" value="UniProtKB-KW"/>
</dbReference>
<evidence type="ECO:0000256" key="7">
    <source>
        <dbReference type="ARBA" id="ARBA00022771"/>
    </source>
</evidence>
<dbReference type="Pfam" id="PF00435">
    <property type="entry name" value="Spectrin"/>
    <property type="match status" value="3"/>
</dbReference>
<dbReference type="PIRSF" id="PIRSF002341">
    <property type="entry name" value="Dystrophin/utrophin"/>
    <property type="match status" value="1"/>
</dbReference>
<dbReference type="GO" id="GO:0005856">
    <property type="term" value="C:cytoskeleton"/>
    <property type="evidence" value="ECO:0007669"/>
    <property type="project" value="UniProtKB-SubCell"/>
</dbReference>
<feature type="coiled-coil region" evidence="14">
    <location>
        <begin position="3597"/>
        <end position="3627"/>
    </location>
</feature>
<feature type="region of interest" description="Disordered" evidence="15">
    <location>
        <begin position="2434"/>
        <end position="2470"/>
    </location>
</feature>
<dbReference type="PANTHER" id="PTHR12268">
    <property type="entry name" value="E3 UBIQUITIN-PROTEIN LIGASE KCMF1"/>
    <property type="match status" value="1"/>
</dbReference>
<dbReference type="InterPro" id="IPR011992">
    <property type="entry name" value="EF-hand-dom_pair"/>
</dbReference>
<dbReference type="SMART" id="SM00033">
    <property type="entry name" value="CH"/>
    <property type="match status" value="2"/>
</dbReference>
<keyword evidence="11" id="KW-0009">Actin-binding</keyword>
<keyword evidence="7 13" id="KW-0863">Zinc-finger</keyword>
<dbReference type="Gene3D" id="1.10.238.10">
    <property type="entry name" value="EF-hand"/>
    <property type="match status" value="2"/>
</dbReference>
<dbReference type="CDD" id="cd21186">
    <property type="entry name" value="CH_DMD-like_rpt1"/>
    <property type="match status" value="1"/>
</dbReference>
<dbReference type="SMART" id="SM00291">
    <property type="entry name" value="ZnF_ZZ"/>
    <property type="match status" value="1"/>
</dbReference>
<dbReference type="InterPro" id="IPR015153">
    <property type="entry name" value="EF-hand_dom_typ1"/>
</dbReference>
<dbReference type="Gene3D" id="2.20.70.10">
    <property type="match status" value="1"/>
</dbReference>
<dbReference type="GO" id="GO:0007474">
    <property type="term" value="P:imaginal disc-derived wing vein specification"/>
    <property type="evidence" value="ECO:0007669"/>
    <property type="project" value="UniProtKB-ARBA"/>
</dbReference>
<keyword evidence="12" id="KW-0206">Cytoskeleton</keyword>
<dbReference type="Gene3D" id="1.10.418.10">
    <property type="entry name" value="Calponin-like domain"/>
    <property type="match status" value="2"/>
</dbReference>
<keyword evidence="6" id="KW-0677">Repeat</keyword>
<feature type="region of interest" description="Disordered" evidence="15">
    <location>
        <begin position="3275"/>
        <end position="3299"/>
    </location>
</feature>
<dbReference type="GO" id="GO:0005737">
    <property type="term" value="C:cytoplasm"/>
    <property type="evidence" value="ECO:0007669"/>
    <property type="project" value="UniProtKB-ARBA"/>
</dbReference>
<dbReference type="SUPFAM" id="SSF57850">
    <property type="entry name" value="RING/U-box"/>
    <property type="match status" value="1"/>
</dbReference>
<feature type="region of interest" description="Disordered" evidence="15">
    <location>
        <begin position="1740"/>
        <end position="1768"/>
    </location>
</feature>
<feature type="coiled-coil region" evidence="14">
    <location>
        <begin position="836"/>
        <end position="863"/>
    </location>
</feature>
<dbReference type="CDD" id="cd16242">
    <property type="entry name" value="EFh_DMD_like"/>
    <property type="match status" value="1"/>
</dbReference>
<evidence type="ECO:0000313" key="20">
    <source>
        <dbReference type="RefSeq" id="XP_026500189.2"/>
    </source>
</evidence>
<feature type="coiled-coil region" evidence="14">
    <location>
        <begin position="2380"/>
        <end position="2407"/>
    </location>
</feature>
<feature type="region of interest" description="Disordered" evidence="15">
    <location>
        <begin position="3440"/>
        <end position="3460"/>
    </location>
</feature>
<feature type="coiled-coil region" evidence="14">
    <location>
        <begin position="724"/>
        <end position="751"/>
    </location>
</feature>
<evidence type="ECO:0000259" key="18">
    <source>
        <dbReference type="PROSITE" id="PS50135"/>
    </source>
</evidence>
<evidence type="ECO:0000256" key="10">
    <source>
        <dbReference type="ARBA" id="ARBA00023136"/>
    </source>
</evidence>
<evidence type="ECO:0000256" key="14">
    <source>
        <dbReference type="SAM" id="Coils"/>
    </source>
</evidence>
<keyword evidence="9" id="KW-0106">Calcium</keyword>